<dbReference type="OrthoDB" id="7837405at2"/>
<reference evidence="1 2" key="1">
    <citation type="submission" date="2018-08" db="EMBL/GenBank/DDBJ databases">
        <title>Genomic Encyclopedia of Archaeal and Bacterial Type Strains, Phase II (KMG-II): from individual species to whole genera.</title>
        <authorList>
            <person name="Goeker M."/>
        </authorList>
    </citation>
    <scope>NUCLEOTIDE SEQUENCE [LARGE SCALE GENOMIC DNA]</scope>
    <source>
        <strain evidence="1 2">DSM 45791</strain>
    </source>
</reference>
<dbReference type="Pfam" id="PF13671">
    <property type="entry name" value="AAA_33"/>
    <property type="match status" value="1"/>
</dbReference>
<comment type="caution">
    <text evidence="1">The sequence shown here is derived from an EMBL/GenBank/DDBJ whole genome shotgun (WGS) entry which is preliminary data.</text>
</comment>
<protein>
    <submittedName>
        <fullName evidence="1">AAA domain-containing protein</fullName>
    </submittedName>
</protein>
<dbReference type="RefSeq" id="WP_116173131.1">
    <property type="nucleotide sequence ID" value="NZ_CP144375.1"/>
</dbReference>
<name>A0A3E0I5L4_9PSEU</name>
<evidence type="ECO:0000313" key="1">
    <source>
        <dbReference type="EMBL" id="REH54032.1"/>
    </source>
</evidence>
<dbReference type="Proteomes" id="UP000256269">
    <property type="component" value="Unassembled WGS sequence"/>
</dbReference>
<gene>
    <name evidence="1" type="ORF">BCF44_102264</name>
</gene>
<organism evidence="1 2">
    <name type="scientific">Kutzneria buriramensis</name>
    <dbReference type="NCBI Taxonomy" id="1045776"/>
    <lineage>
        <taxon>Bacteria</taxon>
        <taxon>Bacillati</taxon>
        <taxon>Actinomycetota</taxon>
        <taxon>Actinomycetes</taxon>
        <taxon>Pseudonocardiales</taxon>
        <taxon>Pseudonocardiaceae</taxon>
        <taxon>Kutzneria</taxon>
    </lineage>
</organism>
<dbReference type="Gene3D" id="3.40.50.300">
    <property type="entry name" value="P-loop containing nucleotide triphosphate hydrolases"/>
    <property type="match status" value="1"/>
</dbReference>
<dbReference type="SUPFAM" id="SSF52540">
    <property type="entry name" value="P-loop containing nucleoside triphosphate hydrolases"/>
    <property type="match status" value="1"/>
</dbReference>
<dbReference type="InterPro" id="IPR027417">
    <property type="entry name" value="P-loop_NTPase"/>
</dbReference>
<keyword evidence="2" id="KW-1185">Reference proteome</keyword>
<accession>A0A3E0I5L4</accession>
<proteinExistence type="predicted"/>
<sequence>MAQLIHLNGPSGVGKSTVARMYADRHPGVLNLDTDVVVGLIGGWRDNFWEALKAGRLLAIGMAETHLSAGHDVVMPQLATKWEEVEGFQAAAERAGAEYREIVLMADKQQAIDRFAGRSTDGEAAQHIAEIVARGGGPVLLERIHDHLTAYLIGRPDCVVVPTGGRDPVQTHDAVLAALAEKAAPESIQAERADNLGWRRFTAGG</sequence>
<dbReference type="AlphaFoldDB" id="A0A3E0I5L4"/>
<evidence type="ECO:0000313" key="2">
    <source>
        <dbReference type="Proteomes" id="UP000256269"/>
    </source>
</evidence>
<dbReference type="EMBL" id="QUNO01000002">
    <property type="protein sequence ID" value="REH54032.1"/>
    <property type="molecule type" value="Genomic_DNA"/>
</dbReference>